<dbReference type="GO" id="GO:0005886">
    <property type="term" value="C:plasma membrane"/>
    <property type="evidence" value="ECO:0007669"/>
    <property type="project" value="UniProtKB-SubCell"/>
</dbReference>
<evidence type="ECO:0000256" key="5">
    <source>
        <dbReference type="ARBA" id="ARBA00023136"/>
    </source>
</evidence>
<sequence length="311" mass="33610">MPDLSHPVRAADLAEQWRPDWLSLVVLGGVVVLVVRARLRLRADGRGWPRSRDASLAAGVVLGVWVTCGFPQARGSQLMWVWTTQVLLLLLVVPVLLVAAQPLALARAAYGPRSGLARVLASGPMRVGGHPAVSPLYVPVLAGLLFFGGVGAWSLRWAPVGWALHVLLLLVGAVIALPLVDREDTRTSLAVGAALAVGVVELLLDAVPGIVLRLETHLTIPAFGLDRPPWAPSWLADQQTAGSILWTVAEVLDLPFLVLTVLQWIRVERTEARRVDLELDRAQLAPTGTDPDPTTPWWHHDPALRGRYGPP</sequence>
<evidence type="ECO:0000256" key="1">
    <source>
        <dbReference type="ARBA" id="ARBA00004651"/>
    </source>
</evidence>
<feature type="transmembrane region" description="Helical" evidence="7">
    <location>
        <begin position="161"/>
        <end position="180"/>
    </location>
</feature>
<proteinExistence type="predicted"/>
<keyword evidence="4 7" id="KW-1133">Transmembrane helix</keyword>
<accession>A0A1H0BNI4</accession>
<feature type="transmembrane region" description="Helical" evidence="7">
    <location>
        <begin position="136"/>
        <end position="155"/>
    </location>
</feature>
<evidence type="ECO:0000256" key="3">
    <source>
        <dbReference type="ARBA" id="ARBA00022692"/>
    </source>
</evidence>
<feature type="transmembrane region" description="Helical" evidence="7">
    <location>
        <begin position="79"/>
        <end position="100"/>
    </location>
</feature>
<evidence type="ECO:0000313" key="9">
    <source>
        <dbReference type="Proteomes" id="UP000199088"/>
    </source>
</evidence>
<evidence type="ECO:0000256" key="4">
    <source>
        <dbReference type="ARBA" id="ARBA00022989"/>
    </source>
</evidence>
<evidence type="ECO:0000256" key="7">
    <source>
        <dbReference type="SAM" id="Phobius"/>
    </source>
</evidence>
<feature type="compositionally biased region" description="Low complexity" evidence="6">
    <location>
        <begin position="286"/>
        <end position="297"/>
    </location>
</feature>
<keyword evidence="5 7" id="KW-0472">Membrane</keyword>
<dbReference type="AlphaFoldDB" id="A0A1H0BNI4"/>
<comment type="subcellular location">
    <subcellularLocation>
        <location evidence="1">Cell membrane</location>
        <topology evidence="1">Multi-pass membrane protein</topology>
    </subcellularLocation>
</comment>
<dbReference type="EMBL" id="FNIR01000001">
    <property type="protein sequence ID" value="SDN47181.1"/>
    <property type="molecule type" value="Genomic_DNA"/>
</dbReference>
<feature type="region of interest" description="Disordered" evidence="6">
    <location>
        <begin position="284"/>
        <end position="311"/>
    </location>
</feature>
<gene>
    <name evidence="8" type="ORF">SAMN05660199_00070</name>
</gene>
<keyword evidence="3 7" id="KW-0812">Transmembrane</keyword>
<feature type="transmembrane region" description="Helical" evidence="7">
    <location>
        <begin position="53"/>
        <end position="73"/>
    </location>
</feature>
<dbReference type="Proteomes" id="UP000199088">
    <property type="component" value="Unassembled WGS sequence"/>
</dbReference>
<reference evidence="9" key="1">
    <citation type="submission" date="2016-10" db="EMBL/GenBank/DDBJ databases">
        <authorList>
            <person name="Varghese N."/>
            <person name="Submissions S."/>
        </authorList>
    </citation>
    <scope>NUCLEOTIDE SEQUENCE [LARGE SCALE GENOMIC DNA]</scope>
    <source>
        <strain evidence="9">DSM 45843</strain>
    </source>
</reference>
<evidence type="ECO:0000256" key="2">
    <source>
        <dbReference type="ARBA" id="ARBA00022475"/>
    </source>
</evidence>
<feature type="transmembrane region" description="Helical" evidence="7">
    <location>
        <begin position="21"/>
        <end position="41"/>
    </location>
</feature>
<feature type="transmembrane region" description="Helical" evidence="7">
    <location>
        <begin position="187"/>
        <end position="204"/>
    </location>
</feature>
<dbReference type="STRING" id="1052260.SAMN05660199_00070"/>
<dbReference type="RefSeq" id="WP_165617413.1">
    <property type="nucleotide sequence ID" value="NZ_FNIR01000001.1"/>
</dbReference>
<organism evidence="8 9">
    <name type="scientific">Klenkia soli</name>
    <dbReference type="NCBI Taxonomy" id="1052260"/>
    <lineage>
        <taxon>Bacteria</taxon>
        <taxon>Bacillati</taxon>
        <taxon>Actinomycetota</taxon>
        <taxon>Actinomycetes</taxon>
        <taxon>Geodermatophilales</taxon>
        <taxon>Geodermatophilaceae</taxon>
        <taxon>Klenkia</taxon>
    </lineage>
</organism>
<evidence type="ECO:0000256" key="6">
    <source>
        <dbReference type="SAM" id="MobiDB-lite"/>
    </source>
</evidence>
<dbReference type="Pfam" id="PF09678">
    <property type="entry name" value="Caa3_CtaG"/>
    <property type="match status" value="1"/>
</dbReference>
<protein>
    <submittedName>
        <fullName evidence="8">Cytochrome c oxidase assembly factor CtaG</fullName>
    </submittedName>
</protein>
<name>A0A1H0BNI4_9ACTN</name>
<dbReference type="InterPro" id="IPR019108">
    <property type="entry name" value="Caa3_assmbl_CtaG-rel"/>
</dbReference>
<keyword evidence="2" id="KW-1003">Cell membrane</keyword>
<evidence type="ECO:0000313" key="8">
    <source>
        <dbReference type="EMBL" id="SDN47181.1"/>
    </source>
</evidence>
<keyword evidence="9" id="KW-1185">Reference proteome</keyword>